<keyword evidence="1" id="KW-1133">Transmembrane helix</keyword>
<feature type="transmembrane region" description="Helical" evidence="1">
    <location>
        <begin position="143"/>
        <end position="161"/>
    </location>
</feature>
<feature type="transmembrane region" description="Helical" evidence="1">
    <location>
        <begin position="87"/>
        <end position="109"/>
    </location>
</feature>
<keyword evidence="1" id="KW-0472">Membrane</keyword>
<evidence type="ECO:0000313" key="3">
    <source>
        <dbReference type="Proteomes" id="UP000475862"/>
    </source>
</evidence>
<dbReference type="Proteomes" id="UP000475862">
    <property type="component" value="Unassembled WGS sequence"/>
</dbReference>
<gene>
    <name evidence="2" type="ORF">AGLY_008489</name>
</gene>
<evidence type="ECO:0008006" key="4">
    <source>
        <dbReference type="Google" id="ProtNLM"/>
    </source>
</evidence>
<feature type="transmembrane region" description="Helical" evidence="1">
    <location>
        <begin position="189"/>
        <end position="211"/>
    </location>
</feature>
<accession>A0A6G0TME5</accession>
<evidence type="ECO:0000313" key="2">
    <source>
        <dbReference type="EMBL" id="KAE9534399.1"/>
    </source>
</evidence>
<reference evidence="2 3" key="1">
    <citation type="submission" date="2019-08" db="EMBL/GenBank/DDBJ databases">
        <title>The genome of the soybean aphid Biotype 1, its phylome, world population structure and adaptation to the North American continent.</title>
        <authorList>
            <person name="Giordano R."/>
            <person name="Donthu R.K."/>
            <person name="Hernandez A.G."/>
            <person name="Wright C.L."/>
            <person name="Zimin A.V."/>
        </authorList>
    </citation>
    <scope>NUCLEOTIDE SEQUENCE [LARGE SCALE GENOMIC DNA]</scope>
    <source>
        <tissue evidence="2">Whole aphids</tissue>
    </source>
</reference>
<dbReference type="EMBL" id="VYZN01000028">
    <property type="protein sequence ID" value="KAE9534399.1"/>
    <property type="molecule type" value="Genomic_DNA"/>
</dbReference>
<sequence>MTNGKLCGLNKFSHHTFTRCVIKPVQHLNLVKAIETELEAFNLSDLSKWPVHHYPSTSTFTDIIFLFHSSSSTTVRLVVVGLDGFRLFAAAASFSFVVSLGFGFSRLNISRPITFSRRFVEHLSHFAAVSPWRVAVNANIKKLTVLGVCVSGIASFFLGFVRPRANARFFVVHQSTRTRDRVKFTVHTVIKFVANVWIFVREISILSRTMFSRLRRLWRKNVRLL</sequence>
<name>A0A6G0TME5_APHGL</name>
<feature type="non-terminal residue" evidence="2">
    <location>
        <position position="225"/>
    </location>
</feature>
<keyword evidence="1" id="KW-0812">Transmembrane</keyword>
<organism evidence="2 3">
    <name type="scientific">Aphis glycines</name>
    <name type="common">Soybean aphid</name>
    <dbReference type="NCBI Taxonomy" id="307491"/>
    <lineage>
        <taxon>Eukaryota</taxon>
        <taxon>Metazoa</taxon>
        <taxon>Ecdysozoa</taxon>
        <taxon>Arthropoda</taxon>
        <taxon>Hexapoda</taxon>
        <taxon>Insecta</taxon>
        <taxon>Pterygota</taxon>
        <taxon>Neoptera</taxon>
        <taxon>Paraneoptera</taxon>
        <taxon>Hemiptera</taxon>
        <taxon>Sternorrhyncha</taxon>
        <taxon>Aphidomorpha</taxon>
        <taxon>Aphidoidea</taxon>
        <taxon>Aphididae</taxon>
        <taxon>Aphidini</taxon>
        <taxon>Aphis</taxon>
        <taxon>Aphis</taxon>
    </lineage>
</organism>
<evidence type="ECO:0000256" key="1">
    <source>
        <dbReference type="SAM" id="Phobius"/>
    </source>
</evidence>
<dbReference type="AlphaFoldDB" id="A0A6G0TME5"/>
<protein>
    <recommendedName>
        <fullName evidence="4">Transmembrane protein</fullName>
    </recommendedName>
</protein>
<keyword evidence="3" id="KW-1185">Reference proteome</keyword>
<comment type="caution">
    <text evidence="2">The sequence shown here is derived from an EMBL/GenBank/DDBJ whole genome shotgun (WGS) entry which is preliminary data.</text>
</comment>
<proteinExistence type="predicted"/>